<reference evidence="7 8" key="1">
    <citation type="submission" date="2019-09" db="EMBL/GenBank/DDBJ databases">
        <title>Bird 10,000 Genomes (B10K) Project - Family phase.</title>
        <authorList>
            <person name="Zhang G."/>
        </authorList>
    </citation>
    <scope>NUCLEOTIDE SEQUENCE [LARGE SCALE GENOMIC DNA]</scope>
    <source>
        <strain evidence="7">B10K-LSUMZ-23963</strain>
        <tissue evidence="7">Muscle</tissue>
    </source>
</reference>
<evidence type="ECO:0000256" key="1">
    <source>
        <dbReference type="ARBA" id="ARBA00004479"/>
    </source>
</evidence>
<feature type="non-terminal residue" evidence="7">
    <location>
        <position position="1"/>
    </location>
</feature>
<dbReference type="PANTHER" id="PTHR19944:SF50">
    <property type="entry name" value="HLA CLASS II HISTOCOMPATIBILITY ANTIGEN, DM ALPHA CHAIN"/>
    <property type="match status" value="1"/>
</dbReference>
<feature type="domain" description="Ig-like" evidence="6">
    <location>
        <begin position="85"/>
        <end position="177"/>
    </location>
</feature>
<dbReference type="InterPro" id="IPR007110">
    <property type="entry name" value="Ig-like_dom"/>
</dbReference>
<dbReference type="InterPro" id="IPR036179">
    <property type="entry name" value="Ig-like_dom_sf"/>
</dbReference>
<feature type="transmembrane region" description="Helical" evidence="5">
    <location>
        <begin position="226"/>
        <end position="246"/>
    </location>
</feature>
<evidence type="ECO:0000256" key="3">
    <source>
        <dbReference type="ARBA" id="ARBA00022989"/>
    </source>
</evidence>
<dbReference type="EMBL" id="VWZH01000622">
    <property type="protein sequence ID" value="NXG40096.1"/>
    <property type="molecule type" value="Genomic_DNA"/>
</dbReference>
<dbReference type="Gene3D" id="2.60.40.10">
    <property type="entry name" value="Immunoglobulins"/>
    <property type="match status" value="1"/>
</dbReference>
<dbReference type="Gene3D" id="3.10.320.10">
    <property type="entry name" value="Class II Histocompatibility Antigen, M Beta Chain, Chain B, domain 1"/>
    <property type="match status" value="1"/>
</dbReference>
<name>A0A7K9BIY4_DRONO</name>
<keyword evidence="2 5" id="KW-0812">Transmembrane</keyword>
<dbReference type="InterPro" id="IPR014745">
    <property type="entry name" value="MHC_II_a/b_N"/>
</dbReference>
<dbReference type="GO" id="GO:0042613">
    <property type="term" value="C:MHC class II protein complex"/>
    <property type="evidence" value="ECO:0007669"/>
    <property type="project" value="InterPro"/>
</dbReference>
<dbReference type="InterPro" id="IPR011162">
    <property type="entry name" value="MHC_I/II-like_Ag-recog"/>
</dbReference>
<dbReference type="SUPFAM" id="SSF48726">
    <property type="entry name" value="Immunoglobulin"/>
    <property type="match status" value="1"/>
</dbReference>
<dbReference type="Pfam" id="PF07654">
    <property type="entry name" value="C1-set"/>
    <property type="match status" value="1"/>
</dbReference>
<evidence type="ECO:0000313" key="8">
    <source>
        <dbReference type="Proteomes" id="UP000543287"/>
    </source>
</evidence>
<dbReference type="Proteomes" id="UP000543287">
    <property type="component" value="Unassembled WGS sequence"/>
</dbReference>
<dbReference type="PANTHER" id="PTHR19944">
    <property type="entry name" value="MHC CLASS II-RELATED"/>
    <property type="match status" value="1"/>
</dbReference>
<dbReference type="InterPro" id="IPR050160">
    <property type="entry name" value="MHC/Immunoglobulin"/>
</dbReference>
<evidence type="ECO:0000313" key="7">
    <source>
        <dbReference type="EMBL" id="NXG40096.1"/>
    </source>
</evidence>
<dbReference type="InterPro" id="IPR003597">
    <property type="entry name" value="Ig_C1-set"/>
</dbReference>
<sequence length="265" mass="28369">AESEAHLLQEVLFCQPDLPSLGLAVTFDSDQLFWFDFPFARWVPRLPELPPWPSAHESPAELLQDAELCQNLRRYLSALAEGILPEAKGIPMADVFATGPLRLGSPTTLVCMVGNLFPAAVSISWQRGGIPVTEGVTSTHYTPTDDLSFLLFSYLEVTPRRGDVYTCTVTRERENTSIVAYWGERPGGGGGGIGVTVPRRDATSRPLSAVPQNPVPSETLETALCAAAMALGVLLALLGIALLLAARRHAAADGTPGRRGPPGGW</sequence>
<evidence type="ECO:0000256" key="5">
    <source>
        <dbReference type="SAM" id="Phobius"/>
    </source>
</evidence>
<dbReference type="AlphaFoldDB" id="A0A7K9BIY4"/>
<proteinExistence type="predicted"/>
<dbReference type="GO" id="GO:0019882">
    <property type="term" value="P:antigen processing and presentation"/>
    <property type="evidence" value="ECO:0007669"/>
    <property type="project" value="InterPro"/>
</dbReference>
<protein>
    <submittedName>
        <fullName evidence="7">DMA protein</fullName>
    </submittedName>
</protein>
<dbReference type="GO" id="GO:0006955">
    <property type="term" value="P:immune response"/>
    <property type="evidence" value="ECO:0007669"/>
    <property type="project" value="InterPro"/>
</dbReference>
<dbReference type="SUPFAM" id="SSF54452">
    <property type="entry name" value="MHC antigen-recognition domain"/>
    <property type="match status" value="1"/>
</dbReference>
<accession>A0A7K9BIY4</accession>
<organism evidence="7 8">
    <name type="scientific">Dromaius novaehollandiae</name>
    <name type="common">Emu</name>
    <dbReference type="NCBI Taxonomy" id="8790"/>
    <lineage>
        <taxon>Eukaryota</taxon>
        <taxon>Metazoa</taxon>
        <taxon>Chordata</taxon>
        <taxon>Craniata</taxon>
        <taxon>Vertebrata</taxon>
        <taxon>Euteleostomi</taxon>
        <taxon>Archelosauria</taxon>
        <taxon>Archosauria</taxon>
        <taxon>Dinosauria</taxon>
        <taxon>Saurischia</taxon>
        <taxon>Theropoda</taxon>
        <taxon>Coelurosauria</taxon>
        <taxon>Aves</taxon>
        <taxon>Palaeognathae</taxon>
        <taxon>Casuariiformes</taxon>
        <taxon>Dromaiidae</taxon>
        <taxon>Dromaius</taxon>
    </lineage>
</organism>
<evidence type="ECO:0000256" key="2">
    <source>
        <dbReference type="ARBA" id="ARBA00022692"/>
    </source>
</evidence>
<evidence type="ECO:0000256" key="4">
    <source>
        <dbReference type="ARBA" id="ARBA00023180"/>
    </source>
</evidence>
<keyword evidence="5" id="KW-0472">Membrane</keyword>
<gene>
    <name evidence="7" type="primary">H2dma</name>
    <name evidence="7" type="ORF">DRONOV_R14074</name>
</gene>
<keyword evidence="3 5" id="KW-1133">Transmembrane helix</keyword>
<evidence type="ECO:0000259" key="6">
    <source>
        <dbReference type="PROSITE" id="PS50835"/>
    </source>
</evidence>
<comment type="subcellular location">
    <subcellularLocation>
        <location evidence="1">Membrane</location>
        <topology evidence="1">Single-pass type I membrane protein</topology>
    </subcellularLocation>
</comment>
<keyword evidence="4" id="KW-0325">Glycoprotein</keyword>
<comment type="caution">
    <text evidence="7">The sequence shown here is derived from an EMBL/GenBank/DDBJ whole genome shotgun (WGS) entry which is preliminary data.</text>
</comment>
<dbReference type="SMART" id="SM00407">
    <property type="entry name" value="IGc1"/>
    <property type="match status" value="1"/>
</dbReference>
<dbReference type="InterPro" id="IPR013783">
    <property type="entry name" value="Ig-like_fold"/>
</dbReference>
<dbReference type="PROSITE" id="PS50835">
    <property type="entry name" value="IG_LIKE"/>
    <property type="match status" value="1"/>
</dbReference>
<feature type="non-terminal residue" evidence="7">
    <location>
        <position position="265"/>
    </location>
</feature>